<feature type="region of interest" description="Disordered" evidence="1">
    <location>
        <begin position="247"/>
        <end position="301"/>
    </location>
</feature>
<evidence type="ECO:0000256" key="1">
    <source>
        <dbReference type="SAM" id="MobiDB-lite"/>
    </source>
</evidence>
<comment type="caution">
    <text evidence="2">The sequence shown here is derived from an EMBL/GenBank/DDBJ whole genome shotgun (WGS) entry which is preliminary data.</text>
</comment>
<organism evidence="2 3">
    <name type="scientific">Nematocida ausubeli (strain ATCC PRA-371 / ERTm2)</name>
    <name type="common">Nematode killer fungus</name>
    <dbReference type="NCBI Taxonomy" id="1913371"/>
    <lineage>
        <taxon>Eukaryota</taxon>
        <taxon>Fungi</taxon>
        <taxon>Fungi incertae sedis</taxon>
        <taxon>Microsporidia</taxon>
        <taxon>Nematocida</taxon>
    </lineage>
</organism>
<accession>A0A086J0U1</accession>
<name>A0A086J0U1_NEMA1</name>
<gene>
    <name evidence="2" type="ORF">NESG_01743</name>
</gene>
<dbReference type="RefSeq" id="XP_052904314.1">
    <property type="nucleotide sequence ID" value="XM_053049364.1"/>
</dbReference>
<dbReference type="GeneID" id="77676716"/>
<dbReference type="EMBL" id="AKIJ01000004">
    <property type="protein sequence ID" value="KFG25759.1"/>
    <property type="molecule type" value="Genomic_DNA"/>
</dbReference>
<feature type="compositionally biased region" description="Basic and acidic residues" evidence="1">
    <location>
        <begin position="140"/>
        <end position="157"/>
    </location>
</feature>
<feature type="compositionally biased region" description="Basic and acidic residues" evidence="1">
    <location>
        <begin position="117"/>
        <end position="133"/>
    </location>
</feature>
<dbReference type="AlphaFoldDB" id="A0A086J0U1"/>
<feature type="compositionally biased region" description="Basic and acidic residues" evidence="1">
    <location>
        <begin position="276"/>
        <end position="294"/>
    </location>
</feature>
<proteinExistence type="predicted"/>
<sequence>MQDMQQDKKHSIHSIKIPGYLKYRHLVGLALPQCMSILLRIMSVTDSVIAFNEAKRVTSTLEGIIDTVSQITKMKVQEIHYRRIECIFGQVYIYTPSYIHGTRCLIMSKSTATNRASKQESSEKHADGKDKSGKNKQRKKPEEETNKEVDVYKNSDLLDRTKNEKNNELLHEARSKKIYRYNEGNINEKMAMEWISKNISDIDKLSETEIQREIDQRLCEELTIYIDIKDSKNRDLLDTQACGSDLSAVDGDPTLYPSKNKKAKISQDIVDADQSDSGKDNKTEGPDKTIDSDINKPSSALPIQSSTLEDVSNGNSILARIKKREADRREKFILMEKEKEKEIIKALHSIFTLAISSDKKSFSLDFLSRTLSFSSALQLSDVLSHPLSTNLIHTKRTVDKTYLILNISLYHTCNL</sequence>
<feature type="region of interest" description="Disordered" evidence="1">
    <location>
        <begin position="115"/>
        <end position="157"/>
    </location>
</feature>
<dbReference type="Proteomes" id="UP000054524">
    <property type="component" value="Unassembled WGS sequence"/>
</dbReference>
<evidence type="ECO:0000313" key="2">
    <source>
        <dbReference type="EMBL" id="KFG25759.1"/>
    </source>
</evidence>
<evidence type="ECO:0000313" key="3">
    <source>
        <dbReference type="Proteomes" id="UP000054524"/>
    </source>
</evidence>
<dbReference type="HOGENOM" id="CLU_662379_0_0_1"/>
<keyword evidence="3" id="KW-1185">Reference proteome</keyword>
<protein>
    <submittedName>
        <fullName evidence="2">Uncharacterized protein</fullName>
    </submittedName>
</protein>
<reference evidence="2 3" key="1">
    <citation type="journal article" date="2014" name="Genome Announc.">
        <title>Genome Sequence of the Microsporidian Species Nematocida sp1 Strain ERTm6 (ATCC PRA-372).</title>
        <authorList>
            <person name="Bakowski M.A."/>
            <person name="Priest M."/>
            <person name="Young S."/>
            <person name="Cuomo C.A."/>
            <person name="Troemel E.R."/>
        </authorList>
    </citation>
    <scope>NUCLEOTIDE SEQUENCE [LARGE SCALE GENOMIC DNA]</scope>
    <source>
        <strain evidence="2 3">ERTm6</strain>
    </source>
</reference>